<dbReference type="AlphaFoldDB" id="A0A3N4IMS3"/>
<accession>A0A3N4IMS3</accession>
<dbReference type="EMBL" id="ML119653">
    <property type="protein sequence ID" value="RPA85430.1"/>
    <property type="molecule type" value="Genomic_DNA"/>
</dbReference>
<sequence length="240" mass="25928">MADVLKCICPIPSRQQDKDGIFCSTCKRWLSHVNFGTAGASQTATSGGVSADSTGNNPFDWTPGSYFIPGSTPVLLSSLTPSSTNTDTSSFWCDRAKCRYTAADVTTVEAGCKICMCGGWTEYAPHPKVEASSAGNPDLDGADIGMGDLDRPLSSSYRPLEQSNADDVDYERLRAEQDNADWWASQNASGVPKRFRTAGTGTDTSYNYDVHDPSSMQPVKKSGRGFRPAEDAGRTRPRRQ</sequence>
<protein>
    <recommendedName>
        <fullName evidence="4">Stc1 domain-containing protein</fullName>
    </recommendedName>
</protein>
<feature type="region of interest" description="Disordered" evidence="1">
    <location>
        <begin position="190"/>
        <end position="240"/>
    </location>
</feature>
<evidence type="ECO:0000313" key="2">
    <source>
        <dbReference type="EMBL" id="RPA85430.1"/>
    </source>
</evidence>
<gene>
    <name evidence="2" type="ORF">BJ508DRAFT_373447</name>
</gene>
<dbReference type="Proteomes" id="UP000275078">
    <property type="component" value="Unassembled WGS sequence"/>
</dbReference>
<evidence type="ECO:0000313" key="3">
    <source>
        <dbReference type="Proteomes" id="UP000275078"/>
    </source>
</evidence>
<name>A0A3N4IMS3_ASCIM</name>
<evidence type="ECO:0008006" key="4">
    <source>
        <dbReference type="Google" id="ProtNLM"/>
    </source>
</evidence>
<reference evidence="2 3" key="1">
    <citation type="journal article" date="2018" name="Nat. Ecol. Evol.">
        <title>Pezizomycetes genomes reveal the molecular basis of ectomycorrhizal truffle lifestyle.</title>
        <authorList>
            <person name="Murat C."/>
            <person name="Payen T."/>
            <person name="Noel B."/>
            <person name="Kuo A."/>
            <person name="Morin E."/>
            <person name="Chen J."/>
            <person name="Kohler A."/>
            <person name="Krizsan K."/>
            <person name="Balestrini R."/>
            <person name="Da Silva C."/>
            <person name="Montanini B."/>
            <person name="Hainaut M."/>
            <person name="Levati E."/>
            <person name="Barry K.W."/>
            <person name="Belfiori B."/>
            <person name="Cichocki N."/>
            <person name="Clum A."/>
            <person name="Dockter R.B."/>
            <person name="Fauchery L."/>
            <person name="Guy J."/>
            <person name="Iotti M."/>
            <person name="Le Tacon F."/>
            <person name="Lindquist E.A."/>
            <person name="Lipzen A."/>
            <person name="Malagnac F."/>
            <person name="Mello A."/>
            <person name="Molinier V."/>
            <person name="Miyauchi S."/>
            <person name="Poulain J."/>
            <person name="Riccioni C."/>
            <person name="Rubini A."/>
            <person name="Sitrit Y."/>
            <person name="Splivallo R."/>
            <person name="Traeger S."/>
            <person name="Wang M."/>
            <person name="Zifcakova L."/>
            <person name="Wipf D."/>
            <person name="Zambonelli A."/>
            <person name="Paolocci F."/>
            <person name="Nowrousian M."/>
            <person name="Ottonello S."/>
            <person name="Baldrian P."/>
            <person name="Spatafora J.W."/>
            <person name="Henrissat B."/>
            <person name="Nagy L.G."/>
            <person name="Aury J.M."/>
            <person name="Wincker P."/>
            <person name="Grigoriev I.V."/>
            <person name="Bonfante P."/>
            <person name="Martin F.M."/>
        </authorList>
    </citation>
    <scope>NUCLEOTIDE SEQUENCE [LARGE SCALE GENOMIC DNA]</scope>
    <source>
        <strain evidence="2 3">RN42</strain>
    </source>
</reference>
<organism evidence="2 3">
    <name type="scientific">Ascobolus immersus RN42</name>
    <dbReference type="NCBI Taxonomy" id="1160509"/>
    <lineage>
        <taxon>Eukaryota</taxon>
        <taxon>Fungi</taxon>
        <taxon>Dikarya</taxon>
        <taxon>Ascomycota</taxon>
        <taxon>Pezizomycotina</taxon>
        <taxon>Pezizomycetes</taxon>
        <taxon>Pezizales</taxon>
        <taxon>Ascobolaceae</taxon>
        <taxon>Ascobolus</taxon>
    </lineage>
</organism>
<keyword evidence="3" id="KW-1185">Reference proteome</keyword>
<feature type="compositionally biased region" description="Polar residues" evidence="1">
    <location>
        <begin position="153"/>
        <end position="163"/>
    </location>
</feature>
<feature type="region of interest" description="Disordered" evidence="1">
    <location>
        <begin position="131"/>
        <end position="165"/>
    </location>
</feature>
<proteinExistence type="predicted"/>
<evidence type="ECO:0000256" key="1">
    <source>
        <dbReference type="SAM" id="MobiDB-lite"/>
    </source>
</evidence>